<feature type="transmembrane region" description="Helical" evidence="1">
    <location>
        <begin position="31"/>
        <end position="50"/>
    </location>
</feature>
<sequence length="122" mass="12964">MIEPHPELHGADDDDSRGPVYGERRRRALRITVLVALGALLLPLVLSVYGTAHSAAQRACAVYVAQFDTDATGARVSFELFGRTGAGWQCYSVAASGGETLIAELGLLPGAPRPIDDDERDA</sequence>
<dbReference type="OrthoDB" id="5122659at2"/>
<dbReference type="RefSeq" id="WP_108594687.1">
    <property type="nucleotide sequence ID" value="NZ_CP028913.1"/>
</dbReference>
<name>A0A2S0WU43_9MICO</name>
<dbReference type="AlphaFoldDB" id="A0A2S0WU43"/>
<evidence type="ECO:0000313" key="2">
    <source>
        <dbReference type="EMBL" id="AWB94866.1"/>
    </source>
</evidence>
<keyword evidence="3" id="KW-1185">Reference proteome</keyword>
<protein>
    <submittedName>
        <fullName evidence="2">Uncharacterized protein</fullName>
    </submittedName>
</protein>
<evidence type="ECO:0000313" key="3">
    <source>
        <dbReference type="Proteomes" id="UP000244729"/>
    </source>
</evidence>
<dbReference type="EMBL" id="CP028913">
    <property type="protein sequence ID" value="AWB94866.1"/>
    <property type="molecule type" value="Genomic_DNA"/>
</dbReference>
<organism evidence="2 3">
    <name type="scientific">Agromyces badenianii</name>
    <dbReference type="NCBI Taxonomy" id="2080742"/>
    <lineage>
        <taxon>Bacteria</taxon>
        <taxon>Bacillati</taxon>
        <taxon>Actinomycetota</taxon>
        <taxon>Actinomycetes</taxon>
        <taxon>Micrococcales</taxon>
        <taxon>Microbacteriaceae</taxon>
        <taxon>Agromyces</taxon>
    </lineage>
</organism>
<keyword evidence="1" id="KW-0812">Transmembrane</keyword>
<evidence type="ECO:0000256" key="1">
    <source>
        <dbReference type="SAM" id="Phobius"/>
    </source>
</evidence>
<reference evidence="2 3" key="1">
    <citation type="submission" date="2018-04" db="EMBL/GenBank/DDBJ databases">
        <authorList>
            <person name="Li J."/>
        </authorList>
    </citation>
    <scope>NUCLEOTIDE SEQUENCE [LARGE SCALE GENOMIC DNA]</scope>
    <source>
        <strain evidence="3">30A</strain>
    </source>
</reference>
<proteinExistence type="predicted"/>
<dbReference type="KEGG" id="agm:DCE93_03660"/>
<keyword evidence="1" id="KW-0472">Membrane</keyword>
<accession>A0A2S0WU43</accession>
<dbReference type="Proteomes" id="UP000244729">
    <property type="component" value="Chromosome"/>
</dbReference>
<gene>
    <name evidence="2" type="ORF">DCE93_03660</name>
</gene>
<keyword evidence="1" id="KW-1133">Transmembrane helix</keyword>